<organism evidence="1">
    <name type="scientific">human gut metagenome</name>
    <dbReference type="NCBI Taxonomy" id="408170"/>
    <lineage>
        <taxon>unclassified sequences</taxon>
        <taxon>metagenomes</taxon>
        <taxon>organismal metagenomes</taxon>
    </lineage>
</organism>
<dbReference type="Pfam" id="PF07494">
    <property type="entry name" value="Reg_prop"/>
    <property type="match status" value="1"/>
</dbReference>
<accession>W1Y2X2</accession>
<reference evidence="1" key="1">
    <citation type="submission" date="2013-12" db="EMBL/GenBank/DDBJ databases">
        <title>A Varibaculum cambriense genome reconstructed from a premature infant gut community with otherwise low bacterial novelty that shifts toward anaerobic metabolism during the third week of life.</title>
        <authorList>
            <person name="Brown C.T."/>
            <person name="Sharon I."/>
            <person name="Thomas B.C."/>
            <person name="Castelle C.J."/>
            <person name="Morowitz M.J."/>
            <person name="Banfield J.F."/>
        </authorList>
    </citation>
    <scope>NUCLEOTIDE SEQUENCE</scope>
</reference>
<dbReference type="EMBL" id="AZMM01010155">
    <property type="protein sequence ID" value="ETJ35464.1"/>
    <property type="molecule type" value="Genomic_DNA"/>
</dbReference>
<sequence>DDSTSEVIKTQDNKIVVGTYAGICVYNEEKYAFEPVLNTGNGLMSDIVYSLDEDEYGNIWAGTDMGVHKISKDFKILETYG</sequence>
<protein>
    <submittedName>
        <fullName evidence="1">Uncharacterized protein</fullName>
    </submittedName>
</protein>
<comment type="caution">
    <text evidence="1">The sequence shown here is derived from an EMBL/GenBank/DDBJ whole genome shotgun (WGS) entry which is preliminary data.</text>
</comment>
<feature type="non-terminal residue" evidence="1">
    <location>
        <position position="1"/>
    </location>
</feature>
<feature type="non-terminal residue" evidence="1">
    <location>
        <position position="81"/>
    </location>
</feature>
<proteinExistence type="predicted"/>
<dbReference type="SUPFAM" id="SSF63829">
    <property type="entry name" value="Calcium-dependent phosphotriesterase"/>
    <property type="match status" value="1"/>
</dbReference>
<dbReference type="AlphaFoldDB" id="W1Y2X2"/>
<dbReference type="Gene3D" id="2.130.10.10">
    <property type="entry name" value="YVTN repeat-like/Quinoprotein amine dehydrogenase"/>
    <property type="match status" value="1"/>
</dbReference>
<evidence type="ECO:0000313" key="1">
    <source>
        <dbReference type="EMBL" id="ETJ35464.1"/>
    </source>
</evidence>
<gene>
    <name evidence="1" type="ORF">Q604_UNBC10155G0001</name>
</gene>
<name>W1Y2X2_9ZZZZ</name>
<dbReference type="InterPro" id="IPR011110">
    <property type="entry name" value="Reg_prop"/>
</dbReference>
<dbReference type="InterPro" id="IPR015943">
    <property type="entry name" value="WD40/YVTN_repeat-like_dom_sf"/>
</dbReference>